<name>A0A1B9G4V5_9TREE</name>
<feature type="region of interest" description="Disordered" evidence="1">
    <location>
        <begin position="332"/>
        <end position="356"/>
    </location>
</feature>
<feature type="region of interest" description="Disordered" evidence="1">
    <location>
        <begin position="20"/>
        <end position="239"/>
    </location>
</feature>
<feature type="compositionally biased region" description="Low complexity" evidence="1">
    <location>
        <begin position="82"/>
        <end position="94"/>
    </location>
</feature>
<dbReference type="GeneID" id="30208106"/>
<dbReference type="EMBL" id="KI894020">
    <property type="protein sequence ID" value="OCF26030.1"/>
    <property type="molecule type" value="Genomic_DNA"/>
</dbReference>
<feature type="compositionally biased region" description="Basic and acidic residues" evidence="1">
    <location>
        <begin position="345"/>
        <end position="356"/>
    </location>
</feature>
<protein>
    <submittedName>
        <fullName evidence="2">Uncharacterized protein</fullName>
    </submittedName>
</protein>
<dbReference type="VEuPathDB" id="FungiDB:I302_03707"/>
<feature type="compositionally biased region" description="Polar residues" evidence="1">
    <location>
        <begin position="184"/>
        <end position="198"/>
    </location>
</feature>
<keyword evidence="4" id="KW-1185">Reference proteome</keyword>
<feature type="region of interest" description="Disordered" evidence="1">
    <location>
        <begin position="255"/>
        <end position="275"/>
    </location>
</feature>
<feature type="compositionally biased region" description="Polar residues" evidence="1">
    <location>
        <begin position="332"/>
        <end position="344"/>
    </location>
</feature>
<dbReference type="RefSeq" id="XP_019047100.1">
    <property type="nucleotide sequence ID" value="XM_019190352.1"/>
</dbReference>
<evidence type="ECO:0000313" key="3">
    <source>
        <dbReference type="EMBL" id="WVW78381.1"/>
    </source>
</evidence>
<feature type="compositionally biased region" description="Polar residues" evidence="1">
    <location>
        <begin position="117"/>
        <end position="128"/>
    </location>
</feature>
<dbReference type="EMBL" id="CP144541">
    <property type="protein sequence ID" value="WVW78381.1"/>
    <property type="molecule type" value="Genomic_DNA"/>
</dbReference>
<organism evidence="2">
    <name type="scientific">Kwoniella bestiolae CBS 10118</name>
    <dbReference type="NCBI Taxonomy" id="1296100"/>
    <lineage>
        <taxon>Eukaryota</taxon>
        <taxon>Fungi</taxon>
        <taxon>Dikarya</taxon>
        <taxon>Basidiomycota</taxon>
        <taxon>Agaricomycotina</taxon>
        <taxon>Tremellomycetes</taxon>
        <taxon>Tremellales</taxon>
        <taxon>Cryptococcaceae</taxon>
        <taxon>Kwoniella</taxon>
    </lineage>
</organism>
<feature type="compositionally biased region" description="Polar residues" evidence="1">
    <location>
        <begin position="41"/>
        <end position="51"/>
    </location>
</feature>
<evidence type="ECO:0000256" key="1">
    <source>
        <dbReference type="SAM" id="MobiDB-lite"/>
    </source>
</evidence>
<feature type="compositionally biased region" description="Low complexity" evidence="1">
    <location>
        <begin position="224"/>
        <end position="233"/>
    </location>
</feature>
<reference evidence="3" key="4">
    <citation type="submission" date="2024-02" db="EMBL/GenBank/DDBJ databases">
        <title>Comparative genomics of Cryptococcus and Kwoniella reveals pathogenesis evolution and contrasting modes of karyotype evolution via chromosome fusion or intercentromeric recombination.</title>
        <authorList>
            <person name="Coelho M.A."/>
            <person name="David-Palma M."/>
            <person name="Shea T."/>
            <person name="Bowers K."/>
            <person name="McGinley-Smith S."/>
            <person name="Mohammad A.W."/>
            <person name="Gnirke A."/>
            <person name="Yurkov A.M."/>
            <person name="Nowrousian M."/>
            <person name="Sun S."/>
            <person name="Cuomo C.A."/>
            <person name="Heitman J."/>
        </authorList>
    </citation>
    <scope>NUCLEOTIDE SEQUENCE</scope>
    <source>
        <strain evidence="3">CBS 10118</strain>
    </source>
</reference>
<evidence type="ECO:0000313" key="4">
    <source>
        <dbReference type="Proteomes" id="UP000092730"/>
    </source>
</evidence>
<feature type="compositionally biased region" description="Basic and acidic residues" evidence="1">
    <location>
        <begin position="415"/>
        <end position="425"/>
    </location>
</feature>
<dbReference type="AlphaFoldDB" id="A0A1B9G4V5"/>
<reference evidence="2" key="3">
    <citation type="submission" date="2014-01" db="EMBL/GenBank/DDBJ databases">
        <title>Evolution of pathogenesis and genome organization in the Tremellales.</title>
        <authorList>
            <person name="Cuomo C."/>
            <person name="Litvintseva A."/>
            <person name="Heitman J."/>
            <person name="Chen Y."/>
            <person name="Sun S."/>
            <person name="Springer D."/>
            <person name="Dromer F."/>
            <person name="Young S."/>
            <person name="Zeng Q."/>
            <person name="Chapman S."/>
            <person name="Gujja S."/>
            <person name="Saif S."/>
            <person name="Birren B."/>
        </authorList>
    </citation>
    <scope>NUCLEOTIDE SEQUENCE</scope>
    <source>
        <strain evidence="2">CBS 10118</strain>
    </source>
</reference>
<dbReference type="KEGG" id="kbi:30208106"/>
<dbReference type="Proteomes" id="UP000092730">
    <property type="component" value="Chromosome 1"/>
</dbReference>
<proteinExistence type="predicted"/>
<reference evidence="3" key="2">
    <citation type="submission" date="2013-07" db="EMBL/GenBank/DDBJ databases">
        <authorList>
            <consortium name="The Broad Institute Genome Sequencing Platform"/>
            <person name="Cuomo C."/>
            <person name="Litvintseva A."/>
            <person name="Chen Y."/>
            <person name="Heitman J."/>
            <person name="Sun S."/>
            <person name="Springer D."/>
            <person name="Dromer F."/>
            <person name="Young S.K."/>
            <person name="Zeng Q."/>
            <person name="Gargeya S."/>
            <person name="Fitzgerald M."/>
            <person name="Abouelleil A."/>
            <person name="Alvarado L."/>
            <person name="Berlin A.M."/>
            <person name="Chapman S.B."/>
            <person name="Dewar J."/>
            <person name="Goldberg J."/>
            <person name="Griggs A."/>
            <person name="Gujja S."/>
            <person name="Hansen M."/>
            <person name="Howarth C."/>
            <person name="Imamovic A."/>
            <person name="Larimer J."/>
            <person name="McCowan C."/>
            <person name="Murphy C."/>
            <person name="Pearson M."/>
            <person name="Priest M."/>
            <person name="Roberts A."/>
            <person name="Saif S."/>
            <person name="Shea T."/>
            <person name="Sykes S."/>
            <person name="Wortman J."/>
            <person name="Nusbaum C."/>
            <person name="Birren B."/>
        </authorList>
    </citation>
    <scope>NUCLEOTIDE SEQUENCE</scope>
    <source>
        <strain evidence="3">CBS 10118</strain>
    </source>
</reference>
<feature type="region of interest" description="Disordered" evidence="1">
    <location>
        <begin position="415"/>
        <end position="435"/>
    </location>
</feature>
<sequence>MTRSRRSSITSIKSAASSVLYHLIPGRRKSQTSTRPERPTIDTSFASQSALSRDDPKSSRSTSEFPNFSRPLPSSGVRHDSGYSSTTTTPLSSSAPLDQLPRSEEYTSLAKGGFSSGRPSLSDMSRGNGSIDDLRDNGAVLSATYSRWGHEWRSTPPNATPIDQEEEEEEEEEREEDDDEDWISGSSIPQASPVPSNDTDIDRIQPRGRTNTGSSLLDQHSDANDLSSSNGNGRSRDSLNKRSLEFLRSLDSRIAHPKAPRTTRVSHKNGSWLGADDFAEPLPESLRIYPPVQTTHRSREISTASHSVGEGSNQLERYGNRMAGVEDLASMRTQSSSEEVTQQRMSDEPHEHQSWGDKLRRVFSRSSLKSSHSDNSIFSGGRGRRRSIVGSIMDVFSRSRNRVSNVRYIDTPKVELDDGSEDRSRPRLSRTASGISTATTRLGRMRDELVDLFSGLTRSSCKSDGGEEVQTTGNEPYLTLNMSDYQPNSDSVTSESARTDRTDSSDHRNRRGVKINRELYFAQIQRERDLNSFDAGIRDRNRFDDQRSSSVSGGEDLVVYEVGHLPG</sequence>
<feature type="compositionally biased region" description="Polar residues" evidence="1">
    <location>
        <begin position="469"/>
        <end position="496"/>
    </location>
</feature>
<feature type="region of interest" description="Disordered" evidence="1">
    <location>
        <begin position="460"/>
        <end position="511"/>
    </location>
</feature>
<feature type="compositionally biased region" description="Basic and acidic residues" evidence="1">
    <location>
        <begin position="497"/>
        <end position="507"/>
    </location>
</feature>
<feature type="compositionally biased region" description="Acidic residues" evidence="1">
    <location>
        <begin position="163"/>
        <end position="182"/>
    </location>
</feature>
<gene>
    <name evidence="2" type="ORF">I302_03707</name>
    <name evidence="3" type="ORF">I302_100335</name>
</gene>
<feature type="compositionally biased region" description="Polar residues" evidence="1">
    <location>
        <begin position="208"/>
        <end position="218"/>
    </location>
</feature>
<reference evidence="2" key="1">
    <citation type="submission" date="2013-07" db="EMBL/GenBank/DDBJ databases">
        <title>The Genome Sequence of Cryptococcus bestiolae CBS10118.</title>
        <authorList>
            <consortium name="The Broad Institute Genome Sequencing Platform"/>
            <person name="Cuomo C."/>
            <person name="Litvintseva A."/>
            <person name="Chen Y."/>
            <person name="Heitman J."/>
            <person name="Sun S."/>
            <person name="Springer D."/>
            <person name="Dromer F."/>
            <person name="Young S.K."/>
            <person name="Zeng Q."/>
            <person name="Gargeya S."/>
            <person name="Fitzgerald M."/>
            <person name="Abouelleil A."/>
            <person name="Alvarado L."/>
            <person name="Berlin A.M."/>
            <person name="Chapman S.B."/>
            <person name="Dewar J."/>
            <person name="Goldberg J."/>
            <person name="Griggs A."/>
            <person name="Gujja S."/>
            <person name="Hansen M."/>
            <person name="Howarth C."/>
            <person name="Imamovic A."/>
            <person name="Larimer J."/>
            <person name="McCowan C."/>
            <person name="Murphy C."/>
            <person name="Pearson M."/>
            <person name="Priest M."/>
            <person name="Roberts A."/>
            <person name="Saif S."/>
            <person name="Shea T."/>
            <person name="Sykes S."/>
            <person name="Wortman J."/>
            <person name="Nusbaum C."/>
            <person name="Birren B."/>
        </authorList>
    </citation>
    <scope>NUCLEOTIDE SEQUENCE [LARGE SCALE GENOMIC DNA]</scope>
    <source>
        <strain evidence="2">CBS 10118</strain>
    </source>
</reference>
<feature type="compositionally biased region" description="Basic residues" evidence="1">
    <location>
        <begin position="255"/>
        <end position="267"/>
    </location>
</feature>
<evidence type="ECO:0000313" key="2">
    <source>
        <dbReference type="EMBL" id="OCF26030.1"/>
    </source>
</evidence>
<dbReference type="OrthoDB" id="10680574at2759"/>
<accession>A0A1B9G4V5</accession>